<dbReference type="Pfam" id="PF13621">
    <property type="entry name" value="Cupin_8"/>
    <property type="match status" value="1"/>
</dbReference>
<evidence type="ECO:0000313" key="4">
    <source>
        <dbReference type="Proteomes" id="UP001465755"/>
    </source>
</evidence>
<dbReference type="InterPro" id="IPR003347">
    <property type="entry name" value="JmjC_dom"/>
</dbReference>
<proteinExistence type="inferred from homology"/>
<organism evidence="3 4">
    <name type="scientific">Symbiochloris irregularis</name>
    <dbReference type="NCBI Taxonomy" id="706552"/>
    <lineage>
        <taxon>Eukaryota</taxon>
        <taxon>Viridiplantae</taxon>
        <taxon>Chlorophyta</taxon>
        <taxon>core chlorophytes</taxon>
        <taxon>Trebouxiophyceae</taxon>
        <taxon>Trebouxiales</taxon>
        <taxon>Trebouxiaceae</taxon>
        <taxon>Symbiochloris</taxon>
    </lineage>
</organism>
<sequence length="435" mass="47057">MLELPAESNAFTLLQGAVLDWPAYTLWQGKAGLERLAALAGSEPVQVLASSTPLQAGSLHKRSSLTCSFSKFLSTADTPNQVSPGQYLYLAQSAMQGRDAPLSALREDIRTPDCLQAQRVREVNLWMCTRGSRSSLHCDPYENLLCVVRGCKTVRLFPPAATPLLYPEPLWGEAANHSAVDHEHPDEVRHARYAEALQQRREVVVEAGDALYIPQGWWHQVDSADVTIAVNFWWQSPAASAAQGPAAAFLLRESLRTLTQAHMAHLLAAVTPAPGLLAAAQAAFSGQPLDRPESQQGDGGPTTGRALLLGHLSLLPPVRAEGDPVGLQAPVTRVLASLTPAETMAALQVLADALPQSCVTLLSNHLSPAAAELLTSYFEDESNDFAGLPFNKGRFFEQLYSLFKKPEHLLDLLVVGKETFAQLAFREVAQSHLGL</sequence>
<reference evidence="3 4" key="1">
    <citation type="journal article" date="2024" name="Nat. Commun.">
        <title>Phylogenomics reveals the evolutionary origins of lichenization in chlorophyte algae.</title>
        <authorList>
            <person name="Puginier C."/>
            <person name="Libourel C."/>
            <person name="Otte J."/>
            <person name="Skaloud P."/>
            <person name="Haon M."/>
            <person name="Grisel S."/>
            <person name="Petersen M."/>
            <person name="Berrin J.G."/>
            <person name="Delaux P.M."/>
            <person name="Dal Grande F."/>
            <person name="Keller J."/>
        </authorList>
    </citation>
    <scope>NUCLEOTIDE SEQUENCE [LARGE SCALE GENOMIC DNA]</scope>
    <source>
        <strain evidence="3 4">SAG 2036</strain>
    </source>
</reference>
<protein>
    <recommendedName>
        <fullName evidence="2">JmjC domain-containing protein</fullName>
    </recommendedName>
</protein>
<gene>
    <name evidence="3" type="ORF">WJX73_008943</name>
</gene>
<dbReference type="AlphaFoldDB" id="A0AAW1P6P7"/>
<dbReference type="Gene3D" id="2.60.120.650">
    <property type="entry name" value="Cupin"/>
    <property type="match status" value="1"/>
</dbReference>
<evidence type="ECO:0000256" key="1">
    <source>
        <dbReference type="ARBA" id="ARBA00006801"/>
    </source>
</evidence>
<evidence type="ECO:0000259" key="2">
    <source>
        <dbReference type="PROSITE" id="PS51184"/>
    </source>
</evidence>
<accession>A0AAW1P6P7</accession>
<keyword evidence="4" id="KW-1185">Reference proteome</keyword>
<comment type="caution">
    <text evidence="3">The sequence shown here is derived from an EMBL/GenBank/DDBJ whole genome shotgun (WGS) entry which is preliminary data.</text>
</comment>
<dbReference type="SMART" id="SM00558">
    <property type="entry name" value="JmjC"/>
    <property type="match status" value="1"/>
</dbReference>
<dbReference type="CDD" id="cd02208">
    <property type="entry name" value="cupin_RmlC-like"/>
    <property type="match status" value="1"/>
</dbReference>
<dbReference type="InterPro" id="IPR041667">
    <property type="entry name" value="Cupin_8"/>
</dbReference>
<dbReference type="PANTHER" id="PTHR12461:SF102">
    <property type="entry name" value="LYSINE-SPECIFIC DEMETHYLASE JMJ31"/>
    <property type="match status" value="1"/>
</dbReference>
<dbReference type="PROSITE" id="PS51184">
    <property type="entry name" value="JMJC"/>
    <property type="match status" value="1"/>
</dbReference>
<comment type="similarity">
    <text evidence="1">Belongs to the JARID1 histone demethylase family.</text>
</comment>
<dbReference type="PANTHER" id="PTHR12461">
    <property type="entry name" value="HYPOXIA-INDUCIBLE FACTOR 1 ALPHA INHIBITOR-RELATED"/>
    <property type="match status" value="1"/>
</dbReference>
<name>A0AAW1P6P7_9CHLO</name>
<dbReference type="EMBL" id="JALJOQ010000029">
    <property type="protein sequence ID" value="KAK9807971.1"/>
    <property type="molecule type" value="Genomic_DNA"/>
</dbReference>
<dbReference type="SUPFAM" id="SSF51197">
    <property type="entry name" value="Clavaminate synthase-like"/>
    <property type="match status" value="1"/>
</dbReference>
<evidence type="ECO:0000313" key="3">
    <source>
        <dbReference type="EMBL" id="KAK9807971.1"/>
    </source>
</evidence>
<feature type="domain" description="JmjC" evidence="2">
    <location>
        <begin position="100"/>
        <end position="251"/>
    </location>
</feature>
<dbReference type="Proteomes" id="UP001465755">
    <property type="component" value="Unassembled WGS sequence"/>
</dbReference>